<evidence type="ECO:0000313" key="2">
    <source>
        <dbReference type="EMBL" id="SFF25412.1"/>
    </source>
</evidence>
<dbReference type="RefSeq" id="WP_092199898.1">
    <property type="nucleotide sequence ID" value="NZ_FOND01000010.1"/>
</dbReference>
<dbReference type="AlphaFoldDB" id="A0A1I2H6U4"/>
<dbReference type="OrthoDB" id="5197533at2"/>
<keyword evidence="3" id="KW-1185">Reference proteome</keyword>
<keyword evidence="1" id="KW-0472">Membrane</keyword>
<feature type="transmembrane region" description="Helical" evidence="1">
    <location>
        <begin position="257"/>
        <end position="280"/>
    </location>
</feature>
<feature type="transmembrane region" description="Helical" evidence="1">
    <location>
        <begin position="71"/>
        <end position="93"/>
    </location>
</feature>
<evidence type="ECO:0000313" key="3">
    <source>
        <dbReference type="Proteomes" id="UP000198589"/>
    </source>
</evidence>
<gene>
    <name evidence="2" type="ORF">SAMN05216574_110149</name>
</gene>
<proteinExistence type="predicted"/>
<dbReference type="Proteomes" id="UP000198589">
    <property type="component" value="Unassembled WGS sequence"/>
</dbReference>
<dbReference type="STRING" id="1798228.SAMN05216574_110149"/>
<reference evidence="3" key="1">
    <citation type="submission" date="2016-10" db="EMBL/GenBank/DDBJ databases">
        <authorList>
            <person name="Varghese N."/>
            <person name="Submissions S."/>
        </authorList>
    </citation>
    <scope>NUCLEOTIDE SEQUENCE [LARGE SCALE GENOMIC DNA]</scope>
    <source>
        <strain evidence="3">DSM 46838</strain>
    </source>
</reference>
<keyword evidence="1" id="KW-1133">Transmembrane helix</keyword>
<protein>
    <submittedName>
        <fullName evidence="2">Uncharacterized protein</fullName>
    </submittedName>
</protein>
<sequence>MALIPLGVLVVAVLAVAAGTALARRSPPSRETSVAAARAHAVHASVAAILLAATAAGYVGTAGLGNHSPGGLGITALLVPVTFGVVHTLVLAVGELTWPRPQGGVRRARLVRRGLLDAAPAWLVRAGQVAGALAGLVLVGGALLADADGRSITRAVSDGAGAASATASPFPGLFYGTPAAVGLLVLAALTAAALWIVANRPAVATTDDGIETALRRASAHRVLRVAVAVPLVVSGGLLFVGGGALHSVATSSLGSGLLGGIGVAGSLLGGAAMVCGVAVASTRAPGVPADAPLVRAG</sequence>
<keyword evidence="1" id="KW-0812">Transmembrane</keyword>
<name>A0A1I2H6U4_9ACTN</name>
<dbReference type="EMBL" id="FOND01000010">
    <property type="protein sequence ID" value="SFF25412.1"/>
    <property type="molecule type" value="Genomic_DNA"/>
</dbReference>
<feature type="transmembrane region" description="Helical" evidence="1">
    <location>
        <begin position="222"/>
        <end position="245"/>
    </location>
</feature>
<organism evidence="2 3">
    <name type="scientific">Blastococcus tunisiensis</name>
    <dbReference type="NCBI Taxonomy" id="1798228"/>
    <lineage>
        <taxon>Bacteria</taxon>
        <taxon>Bacillati</taxon>
        <taxon>Actinomycetota</taxon>
        <taxon>Actinomycetes</taxon>
        <taxon>Geodermatophilales</taxon>
        <taxon>Geodermatophilaceae</taxon>
        <taxon>Blastococcus</taxon>
    </lineage>
</organism>
<feature type="transmembrane region" description="Helical" evidence="1">
    <location>
        <begin position="39"/>
        <end position="59"/>
    </location>
</feature>
<evidence type="ECO:0000256" key="1">
    <source>
        <dbReference type="SAM" id="Phobius"/>
    </source>
</evidence>
<accession>A0A1I2H6U4</accession>
<feature type="transmembrane region" description="Helical" evidence="1">
    <location>
        <begin position="179"/>
        <end position="198"/>
    </location>
</feature>